<proteinExistence type="predicted"/>
<keyword evidence="3" id="KW-0808">Transferase</keyword>
<reference evidence="3 4" key="1">
    <citation type="submission" date="2020-08" db="EMBL/GenBank/DDBJ databases">
        <title>Genomic Encyclopedia of Type Strains, Phase III (KMG-III): the genomes of soil and plant-associated and newly described type strains.</title>
        <authorList>
            <person name="Whitman W."/>
        </authorList>
    </citation>
    <scope>NUCLEOTIDE SEQUENCE [LARGE SCALE GENOMIC DNA]</scope>
    <source>
        <strain evidence="3 4">CECT 8305</strain>
    </source>
</reference>
<evidence type="ECO:0000256" key="1">
    <source>
        <dbReference type="SAM" id="MobiDB-lite"/>
    </source>
</evidence>
<dbReference type="Proteomes" id="UP000588098">
    <property type="component" value="Unassembled WGS sequence"/>
</dbReference>
<dbReference type="InterPro" id="IPR006342">
    <property type="entry name" value="FkbM_mtfrase"/>
</dbReference>
<dbReference type="Pfam" id="PF05050">
    <property type="entry name" value="Methyltransf_21"/>
    <property type="match status" value="1"/>
</dbReference>
<dbReference type="InterPro" id="IPR052514">
    <property type="entry name" value="SAM-dependent_MTase"/>
</dbReference>
<comment type="caution">
    <text evidence="3">The sequence shown here is derived from an EMBL/GenBank/DDBJ whole genome shotgun (WGS) entry which is preliminary data.</text>
</comment>
<evidence type="ECO:0000313" key="4">
    <source>
        <dbReference type="Proteomes" id="UP000588098"/>
    </source>
</evidence>
<accession>A0A7W9QE56</accession>
<dbReference type="GO" id="GO:0032259">
    <property type="term" value="P:methylation"/>
    <property type="evidence" value="ECO:0007669"/>
    <property type="project" value="UniProtKB-KW"/>
</dbReference>
<dbReference type="RefSeq" id="WP_184575549.1">
    <property type="nucleotide sequence ID" value="NZ_JACHJL010000014.1"/>
</dbReference>
<sequence length="333" mass="36747">MSQEDEGREAAGMAAAPTRTPPSETRLLPPPWTAALIAARWYVRYGPGMRPKRALLREWLEVGLQQNPRRSRIVRTRHGVHMRVSTTKDFITRSIYSTGSWEPCVSAFIASRLRPGDGFIDVGSNVGYYALLASRFVGRQGAVVAIEPMPDIHKELLANLALNHVENIRVVRAAVTSEPGEVTLYVPHTGNLGATTMVQPNRHEAKFVVPGLPLAQVVTATELRRARIIKIDVEGAEGVVLASLAPMLDQLRPECEIVVEISPERLAATGNSADRLLAPFTEYGLHPYKLVNPYVPEFFPELIRRPAKPTRITDAIETQTDIVLSRIDADTLA</sequence>
<dbReference type="GO" id="GO:0008168">
    <property type="term" value="F:methyltransferase activity"/>
    <property type="evidence" value="ECO:0007669"/>
    <property type="project" value="UniProtKB-KW"/>
</dbReference>
<feature type="domain" description="Methyltransferase FkbM" evidence="2">
    <location>
        <begin position="121"/>
        <end position="280"/>
    </location>
</feature>
<dbReference type="PANTHER" id="PTHR34203">
    <property type="entry name" value="METHYLTRANSFERASE, FKBM FAMILY PROTEIN"/>
    <property type="match status" value="1"/>
</dbReference>
<dbReference type="SUPFAM" id="SSF53335">
    <property type="entry name" value="S-adenosyl-L-methionine-dependent methyltransferases"/>
    <property type="match status" value="1"/>
</dbReference>
<feature type="region of interest" description="Disordered" evidence="1">
    <location>
        <begin position="1"/>
        <end position="27"/>
    </location>
</feature>
<evidence type="ECO:0000313" key="3">
    <source>
        <dbReference type="EMBL" id="MBB5938068.1"/>
    </source>
</evidence>
<dbReference type="Gene3D" id="3.40.50.150">
    <property type="entry name" value="Vaccinia Virus protein VP39"/>
    <property type="match status" value="1"/>
</dbReference>
<protein>
    <submittedName>
        <fullName evidence="3">FkbM family methyltransferase</fullName>
    </submittedName>
</protein>
<gene>
    <name evidence="3" type="ORF">FHS42_005152</name>
</gene>
<dbReference type="NCBIfam" id="TIGR01444">
    <property type="entry name" value="fkbM_fam"/>
    <property type="match status" value="1"/>
</dbReference>
<keyword evidence="3" id="KW-0489">Methyltransferase</keyword>
<dbReference type="AlphaFoldDB" id="A0A7W9QE56"/>
<evidence type="ECO:0000259" key="2">
    <source>
        <dbReference type="Pfam" id="PF05050"/>
    </source>
</evidence>
<organism evidence="3 4">
    <name type="scientific">Streptomyces zagrosensis</name>
    <dbReference type="NCBI Taxonomy" id="1042984"/>
    <lineage>
        <taxon>Bacteria</taxon>
        <taxon>Bacillati</taxon>
        <taxon>Actinomycetota</taxon>
        <taxon>Actinomycetes</taxon>
        <taxon>Kitasatosporales</taxon>
        <taxon>Streptomycetaceae</taxon>
        <taxon>Streptomyces</taxon>
    </lineage>
</organism>
<name>A0A7W9QE56_9ACTN</name>
<dbReference type="EMBL" id="JACHJL010000014">
    <property type="protein sequence ID" value="MBB5938068.1"/>
    <property type="molecule type" value="Genomic_DNA"/>
</dbReference>
<dbReference type="PANTHER" id="PTHR34203:SF15">
    <property type="entry name" value="SLL1173 PROTEIN"/>
    <property type="match status" value="1"/>
</dbReference>
<dbReference type="InterPro" id="IPR029063">
    <property type="entry name" value="SAM-dependent_MTases_sf"/>
</dbReference>
<keyword evidence="4" id="KW-1185">Reference proteome</keyword>